<organism evidence="3 4">
    <name type="scientific">Turneriella parva (strain ATCC BAA-1111 / DSM 21527 / NCTC 11395 / H)</name>
    <name type="common">Leptospira parva</name>
    <dbReference type="NCBI Taxonomy" id="869212"/>
    <lineage>
        <taxon>Bacteria</taxon>
        <taxon>Pseudomonadati</taxon>
        <taxon>Spirochaetota</taxon>
        <taxon>Spirochaetia</taxon>
        <taxon>Leptospirales</taxon>
        <taxon>Leptospiraceae</taxon>
        <taxon>Turneriella</taxon>
    </lineage>
</organism>
<dbReference type="CDD" id="cd07820">
    <property type="entry name" value="SRPBCC_3"/>
    <property type="match status" value="1"/>
</dbReference>
<evidence type="ECO:0000259" key="2">
    <source>
        <dbReference type="Pfam" id="PF03364"/>
    </source>
</evidence>
<comment type="similarity">
    <text evidence="1">Belongs to the ribosome association toxin RatA family.</text>
</comment>
<dbReference type="Proteomes" id="UP000006048">
    <property type="component" value="Chromosome"/>
</dbReference>
<evidence type="ECO:0000313" key="4">
    <source>
        <dbReference type="Proteomes" id="UP000006048"/>
    </source>
</evidence>
<dbReference type="SUPFAM" id="SSF55961">
    <property type="entry name" value="Bet v1-like"/>
    <property type="match status" value="1"/>
</dbReference>
<gene>
    <name evidence="3" type="ordered locus">Turpa_0868</name>
</gene>
<name>I4B2L2_TURPD</name>
<dbReference type="InterPro" id="IPR005031">
    <property type="entry name" value="COQ10_START"/>
</dbReference>
<dbReference type="RefSeq" id="WP_014802037.1">
    <property type="nucleotide sequence ID" value="NC_018020.1"/>
</dbReference>
<dbReference type="OrthoDB" id="9801773at2"/>
<proteinExistence type="inferred from homology"/>
<keyword evidence="4" id="KW-1185">Reference proteome</keyword>
<dbReference type="EMBL" id="CP002959">
    <property type="protein sequence ID" value="AFM11519.1"/>
    <property type="molecule type" value="Genomic_DNA"/>
</dbReference>
<sequence>MTTQNFQKKSKMPATAARLFAFHERPDAFALLQPPWQTTEVIQPPTSLAVGTRVILKTKIGPLWQTIEAEHVEYEAGRMFADRMVKGPFRYWLHRHIVEAVSENESILIDDIEYALPLGPVGAFFGGWFARRELERLFDYRHRVTRETILAGPQRQG</sequence>
<feature type="domain" description="Coenzyme Q-binding protein COQ10 START" evidence="2">
    <location>
        <begin position="12"/>
        <end position="136"/>
    </location>
</feature>
<protein>
    <submittedName>
        <fullName evidence="3">Cyclase/dehydrase</fullName>
    </submittedName>
</protein>
<dbReference type="Pfam" id="PF03364">
    <property type="entry name" value="Polyketide_cyc"/>
    <property type="match status" value="1"/>
</dbReference>
<dbReference type="STRING" id="869212.Turpa_0868"/>
<dbReference type="Gene3D" id="3.30.530.20">
    <property type="match status" value="1"/>
</dbReference>
<dbReference type="InterPro" id="IPR023393">
    <property type="entry name" value="START-like_dom_sf"/>
</dbReference>
<dbReference type="HOGENOM" id="CLU_112936_1_1_12"/>
<evidence type="ECO:0000256" key="1">
    <source>
        <dbReference type="ARBA" id="ARBA00008918"/>
    </source>
</evidence>
<dbReference type="KEGG" id="tpx:Turpa_0868"/>
<accession>I4B2L2</accession>
<evidence type="ECO:0000313" key="3">
    <source>
        <dbReference type="EMBL" id="AFM11519.1"/>
    </source>
</evidence>
<dbReference type="AlphaFoldDB" id="I4B2L2"/>
<reference evidence="3 4" key="1">
    <citation type="submission" date="2012-06" db="EMBL/GenBank/DDBJ databases">
        <title>The complete chromosome of genome of Turneriella parva DSM 21527.</title>
        <authorList>
            <consortium name="US DOE Joint Genome Institute (JGI-PGF)"/>
            <person name="Lucas S."/>
            <person name="Han J."/>
            <person name="Lapidus A."/>
            <person name="Bruce D."/>
            <person name="Goodwin L."/>
            <person name="Pitluck S."/>
            <person name="Peters L."/>
            <person name="Kyrpides N."/>
            <person name="Mavromatis K."/>
            <person name="Ivanova N."/>
            <person name="Mikhailova N."/>
            <person name="Chertkov O."/>
            <person name="Detter J.C."/>
            <person name="Tapia R."/>
            <person name="Han C."/>
            <person name="Land M."/>
            <person name="Hauser L."/>
            <person name="Markowitz V."/>
            <person name="Cheng J.-F."/>
            <person name="Hugenholtz P."/>
            <person name="Woyke T."/>
            <person name="Wu D."/>
            <person name="Gronow S."/>
            <person name="Wellnitz S."/>
            <person name="Brambilla E."/>
            <person name="Klenk H.-P."/>
            <person name="Eisen J.A."/>
        </authorList>
    </citation>
    <scope>NUCLEOTIDE SEQUENCE [LARGE SCALE GENOMIC DNA]</scope>
    <source>
        <strain evidence="4">ATCC BAA-1111 / DSM 21527 / NCTC 11395 / H</strain>
    </source>
</reference>